<dbReference type="STRING" id="177437.HRM2_43430"/>
<dbReference type="SUPFAM" id="SSF54862">
    <property type="entry name" value="4Fe-4S ferredoxins"/>
    <property type="match status" value="1"/>
</dbReference>
<dbReference type="OrthoDB" id="9789030at2"/>
<evidence type="ECO:0000256" key="1">
    <source>
        <dbReference type="ARBA" id="ARBA00022448"/>
    </source>
</evidence>
<dbReference type="AlphaFoldDB" id="C0QDX8"/>
<keyword evidence="10" id="KW-1185">Reference proteome</keyword>
<dbReference type="EMBL" id="CP001087">
    <property type="protein sequence ID" value="ACN17399.1"/>
    <property type="molecule type" value="Genomic_DNA"/>
</dbReference>
<dbReference type="eggNOG" id="COG1142">
    <property type="taxonomic scope" value="Bacteria"/>
</dbReference>
<dbReference type="GO" id="GO:0046872">
    <property type="term" value="F:metal ion binding"/>
    <property type="evidence" value="ECO:0007669"/>
    <property type="project" value="UniProtKB-KW"/>
</dbReference>
<reference evidence="9 10" key="1">
    <citation type="journal article" date="2009" name="Environ. Microbiol.">
        <title>Genome sequence of Desulfobacterium autotrophicum HRM2, a marine sulfate reducer oxidizing organic carbon completely to carbon dioxide.</title>
        <authorList>
            <person name="Strittmatter A.W."/>
            <person name="Liesegang H."/>
            <person name="Rabus R."/>
            <person name="Decker I."/>
            <person name="Amann J."/>
            <person name="Andres S."/>
            <person name="Henne A."/>
            <person name="Fricke W.F."/>
            <person name="Martinez-Arias R."/>
            <person name="Bartels D."/>
            <person name="Goesmann A."/>
            <person name="Krause L."/>
            <person name="Puehler A."/>
            <person name="Klenk H.P."/>
            <person name="Richter M."/>
            <person name="Schuler M."/>
            <person name="Gloeckner F.O."/>
            <person name="Meyerdierks A."/>
            <person name="Gottschalk G."/>
            <person name="Amann R."/>
        </authorList>
    </citation>
    <scope>NUCLEOTIDE SEQUENCE [LARGE SCALE GENOMIC DNA]</scope>
    <source>
        <strain evidence="10">ATCC 43914 / DSM 3382 / HRM2</strain>
    </source>
</reference>
<evidence type="ECO:0000256" key="3">
    <source>
        <dbReference type="ARBA" id="ARBA00022723"/>
    </source>
</evidence>
<dbReference type="Gene3D" id="3.30.70.20">
    <property type="match status" value="2"/>
</dbReference>
<sequence length="168" mass="18479">MPQPKEIFVKTDRCVGCMSCMLACAVEHSQSKTLFGAIAEARAPKSRLYVEWAAPDRKIPLVCRQCEDAPCMHACISGAITRNEDNIVVTNADKCIGCWTCVMVCPYGVIGRNMDTGKAYRCDRCPDREIPACVSACPTGALIYETVPEYSKSIRKQASQEFARAEGE</sequence>
<dbReference type="PROSITE" id="PS00198">
    <property type="entry name" value="4FE4S_FER_1"/>
    <property type="match status" value="1"/>
</dbReference>
<dbReference type="InterPro" id="IPR017896">
    <property type="entry name" value="4Fe4S_Fe-S-bd"/>
</dbReference>
<evidence type="ECO:0000313" key="9">
    <source>
        <dbReference type="EMBL" id="ACN17399.1"/>
    </source>
</evidence>
<dbReference type="PANTHER" id="PTHR43177:SF5">
    <property type="entry name" value="ANAEROBIC DIMETHYL SULFOXIDE REDUCTASE CHAIN B-RELATED"/>
    <property type="match status" value="1"/>
</dbReference>
<dbReference type="RefSeq" id="WP_015906131.1">
    <property type="nucleotide sequence ID" value="NC_012108.1"/>
</dbReference>
<feature type="domain" description="4Fe-4S ferredoxin-type" evidence="8">
    <location>
        <begin position="86"/>
        <end position="115"/>
    </location>
</feature>
<dbReference type="InterPro" id="IPR017900">
    <property type="entry name" value="4Fe4S_Fe_S_CS"/>
</dbReference>
<evidence type="ECO:0000259" key="8">
    <source>
        <dbReference type="PROSITE" id="PS51379"/>
    </source>
</evidence>
<dbReference type="PANTHER" id="PTHR43177">
    <property type="entry name" value="PROTEIN NRFC"/>
    <property type="match status" value="1"/>
</dbReference>
<keyword evidence="4" id="KW-0677">Repeat</keyword>
<dbReference type="Pfam" id="PF12800">
    <property type="entry name" value="Fer4_4"/>
    <property type="match status" value="1"/>
</dbReference>
<evidence type="ECO:0000256" key="4">
    <source>
        <dbReference type="ARBA" id="ARBA00022737"/>
    </source>
</evidence>
<keyword evidence="7" id="KW-0411">Iron-sulfur</keyword>
<gene>
    <name evidence="9" type="ordered locus">HRM2_43430</name>
</gene>
<evidence type="ECO:0000256" key="7">
    <source>
        <dbReference type="ARBA" id="ARBA00023014"/>
    </source>
</evidence>
<evidence type="ECO:0000256" key="2">
    <source>
        <dbReference type="ARBA" id="ARBA00022485"/>
    </source>
</evidence>
<dbReference type="GO" id="GO:0051539">
    <property type="term" value="F:4 iron, 4 sulfur cluster binding"/>
    <property type="evidence" value="ECO:0007669"/>
    <property type="project" value="UniProtKB-KW"/>
</dbReference>
<name>C0QDX8_DESAH</name>
<keyword evidence="2" id="KW-0004">4Fe-4S</keyword>
<organism evidence="9 10">
    <name type="scientific">Desulforapulum autotrophicum (strain ATCC 43914 / DSM 3382 / VKM B-1955 / HRM2)</name>
    <name type="common">Desulfobacterium autotrophicum</name>
    <dbReference type="NCBI Taxonomy" id="177437"/>
    <lineage>
        <taxon>Bacteria</taxon>
        <taxon>Pseudomonadati</taxon>
        <taxon>Thermodesulfobacteriota</taxon>
        <taxon>Desulfobacteria</taxon>
        <taxon>Desulfobacterales</taxon>
        <taxon>Desulfobacteraceae</taxon>
        <taxon>Desulforapulum</taxon>
    </lineage>
</organism>
<accession>C0QDX8</accession>
<protein>
    <submittedName>
        <fullName evidence="9">4Fe-4S iron-sulfur binding protein (Ferredoxin)</fullName>
    </submittedName>
</protein>
<evidence type="ECO:0000313" key="10">
    <source>
        <dbReference type="Proteomes" id="UP000000442"/>
    </source>
</evidence>
<keyword evidence="1" id="KW-0813">Transport</keyword>
<dbReference type="HOGENOM" id="CLU_043374_3_1_7"/>
<keyword evidence="6" id="KW-0408">Iron</keyword>
<dbReference type="Pfam" id="PF13247">
    <property type="entry name" value="Fer4_11"/>
    <property type="match status" value="1"/>
</dbReference>
<proteinExistence type="predicted"/>
<dbReference type="PROSITE" id="PS51379">
    <property type="entry name" value="4FE4S_FER_2"/>
    <property type="match status" value="2"/>
</dbReference>
<dbReference type="InterPro" id="IPR050954">
    <property type="entry name" value="ET_IronSulfur_Cluster-Binding"/>
</dbReference>
<dbReference type="Proteomes" id="UP000000442">
    <property type="component" value="Chromosome"/>
</dbReference>
<dbReference type="KEGG" id="dat:HRM2_43430"/>
<feature type="domain" description="4Fe-4S ferredoxin-type" evidence="8">
    <location>
        <begin position="5"/>
        <end position="34"/>
    </location>
</feature>
<dbReference type="CDD" id="cd10563">
    <property type="entry name" value="CooF_like"/>
    <property type="match status" value="1"/>
</dbReference>
<keyword evidence="3" id="KW-0479">Metal-binding</keyword>
<evidence type="ECO:0000256" key="6">
    <source>
        <dbReference type="ARBA" id="ARBA00023004"/>
    </source>
</evidence>
<keyword evidence="5" id="KW-0249">Electron transport</keyword>
<evidence type="ECO:0000256" key="5">
    <source>
        <dbReference type="ARBA" id="ARBA00022982"/>
    </source>
</evidence>